<dbReference type="STRING" id="106582.ENSMZEP00005012722"/>
<dbReference type="SUPFAM" id="SSF56436">
    <property type="entry name" value="C-type lectin-like"/>
    <property type="match status" value="1"/>
</dbReference>
<reference evidence="3 4" key="1">
    <citation type="journal article" date="2014" name="Nature">
        <title>The genomic substrate for adaptive radiation in African cichlid fish.</title>
        <authorList>
            <person name="Brawand D."/>
            <person name="Wagner C.E."/>
            <person name="Li Y.I."/>
            <person name="Malinsky M."/>
            <person name="Keller I."/>
            <person name="Fan S."/>
            <person name="Simakov O."/>
            <person name="Ng A.Y."/>
            <person name="Lim Z.W."/>
            <person name="Bezault E."/>
            <person name="Turner-Maier J."/>
            <person name="Johnson J."/>
            <person name="Alcazar R."/>
            <person name="Noh H.J."/>
            <person name="Russell P."/>
            <person name="Aken B."/>
            <person name="Alfoldi J."/>
            <person name="Amemiya C."/>
            <person name="Azzouzi N."/>
            <person name="Baroiller J.F."/>
            <person name="Barloy-Hubler F."/>
            <person name="Berlin A."/>
            <person name="Bloomquist R."/>
            <person name="Carleton K.L."/>
            <person name="Conte M.A."/>
            <person name="D'Cotta H."/>
            <person name="Eshel O."/>
            <person name="Gaffney L."/>
            <person name="Galibert F."/>
            <person name="Gante H.F."/>
            <person name="Gnerre S."/>
            <person name="Greuter L."/>
            <person name="Guyon R."/>
            <person name="Haddad N.S."/>
            <person name="Haerty W."/>
            <person name="Harris R.M."/>
            <person name="Hofmann H.A."/>
            <person name="Hourlier T."/>
            <person name="Hulata G."/>
            <person name="Jaffe D.B."/>
            <person name="Lara M."/>
            <person name="Lee A.P."/>
            <person name="MacCallum I."/>
            <person name="Mwaiko S."/>
            <person name="Nikaido M."/>
            <person name="Nishihara H."/>
            <person name="Ozouf-Costaz C."/>
            <person name="Penman D.J."/>
            <person name="Przybylski D."/>
            <person name="Rakotomanga M."/>
            <person name="Renn S.C.P."/>
            <person name="Ribeiro F.J."/>
            <person name="Ron M."/>
            <person name="Salzburger W."/>
            <person name="Sanchez-Pulido L."/>
            <person name="Santos M.E."/>
            <person name="Searle S."/>
            <person name="Sharpe T."/>
            <person name="Swofford R."/>
            <person name="Tan F.J."/>
            <person name="Williams L."/>
            <person name="Young S."/>
            <person name="Yin S."/>
            <person name="Okada N."/>
            <person name="Kocher T.D."/>
            <person name="Miska E.A."/>
            <person name="Lander E.S."/>
            <person name="Venkatesh B."/>
            <person name="Fernald R.D."/>
            <person name="Meyer A."/>
            <person name="Ponting C.P."/>
            <person name="Streelman J.T."/>
            <person name="Lindblad-Toh K."/>
            <person name="Seehausen O."/>
            <person name="Di Palma F."/>
        </authorList>
    </citation>
    <scope>NUCLEOTIDE SEQUENCE</scope>
</reference>
<keyword evidence="1" id="KW-0472">Membrane</keyword>
<dbReference type="PROSITE" id="PS50041">
    <property type="entry name" value="C_TYPE_LECTIN_2"/>
    <property type="match status" value="1"/>
</dbReference>
<reference evidence="3" key="3">
    <citation type="submission" date="2025-09" db="UniProtKB">
        <authorList>
            <consortium name="Ensembl"/>
        </authorList>
    </citation>
    <scope>IDENTIFICATION</scope>
</reference>
<reference evidence="3" key="2">
    <citation type="submission" date="2025-08" db="UniProtKB">
        <authorList>
            <consortium name="Ensembl"/>
        </authorList>
    </citation>
    <scope>IDENTIFICATION</scope>
</reference>
<dbReference type="Pfam" id="PF00059">
    <property type="entry name" value="Lectin_C"/>
    <property type="match status" value="1"/>
</dbReference>
<protein>
    <recommendedName>
        <fullName evidence="2">C-type lectin domain-containing protein</fullName>
    </recommendedName>
</protein>
<feature type="domain" description="C-type lectin" evidence="2">
    <location>
        <begin position="129"/>
        <end position="187"/>
    </location>
</feature>
<dbReference type="InterPro" id="IPR001304">
    <property type="entry name" value="C-type_lectin-like"/>
</dbReference>
<dbReference type="Gene3D" id="3.10.100.10">
    <property type="entry name" value="Mannose-Binding Protein A, subunit A"/>
    <property type="match status" value="1"/>
</dbReference>
<feature type="transmembrane region" description="Helical" evidence="1">
    <location>
        <begin position="24"/>
        <end position="44"/>
    </location>
</feature>
<keyword evidence="1" id="KW-0812">Transmembrane</keyword>
<proteinExistence type="predicted"/>
<evidence type="ECO:0000313" key="3">
    <source>
        <dbReference type="Ensembl" id="ENSMZEP00005012722.1"/>
    </source>
</evidence>
<evidence type="ECO:0000256" key="1">
    <source>
        <dbReference type="SAM" id="Phobius"/>
    </source>
</evidence>
<sequence length="193" mass="22399">MNNFGCCNNFFFLPDKKSSCNKSFPSLATCWGILLLIMVLRFYFSTVLEKQIENLTEETQMLKMKNGDREEKPNRNNTTSWSDFNVSRAQWSIDAYCPKENNNRKCEPCQAEKKTVNGNSWKYDENKGYWIGLRVEDGIWKWLDGRDMTNSSWIDLLSPSDGHCAISVQDEGFKSLSCNEKNRWICNKKALSV</sequence>
<dbReference type="Ensembl" id="ENSMZET00005013166.1">
    <property type="protein sequence ID" value="ENSMZEP00005012722.1"/>
    <property type="gene ID" value="ENSMZEG00005009544.1"/>
</dbReference>
<keyword evidence="1" id="KW-1133">Transmembrane helix</keyword>
<organism evidence="3 4">
    <name type="scientific">Maylandia zebra</name>
    <name type="common">zebra mbuna</name>
    <dbReference type="NCBI Taxonomy" id="106582"/>
    <lineage>
        <taxon>Eukaryota</taxon>
        <taxon>Metazoa</taxon>
        <taxon>Chordata</taxon>
        <taxon>Craniata</taxon>
        <taxon>Vertebrata</taxon>
        <taxon>Euteleostomi</taxon>
        <taxon>Actinopterygii</taxon>
        <taxon>Neopterygii</taxon>
        <taxon>Teleostei</taxon>
        <taxon>Neoteleostei</taxon>
        <taxon>Acanthomorphata</taxon>
        <taxon>Ovalentaria</taxon>
        <taxon>Cichlomorphae</taxon>
        <taxon>Cichliformes</taxon>
        <taxon>Cichlidae</taxon>
        <taxon>African cichlids</taxon>
        <taxon>Pseudocrenilabrinae</taxon>
        <taxon>Haplochromini</taxon>
        <taxon>Maylandia</taxon>
        <taxon>Maylandia zebra complex</taxon>
    </lineage>
</organism>
<accession>A0A3P9BS18</accession>
<dbReference type="InterPro" id="IPR016187">
    <property type="entry name" value="CTDL_fold"/>
</dbReference>
<keyword evidence="4" id="KW-1185">Reference proteome</keyword>
<dbReference type="InterPro" id="IPR016186">
    <property type="entry name" value="C-type_lectin-like/link_sf"/>
</dbReference>
<evidence type="ECO:0000259" key="2">
    <source>
        <dbReference type="PROSITE" id="PS50041"/>
    </source>
</evidence>
<dbReference type="AlphaFoldDB" id="A0A3P9BS18"/>
<name>A0A3P9BS18_9CICH</name>
<dbReference type="Proteomes" id="UP000265160">
    <property type="component" value="LG11"/>
</dbReference>
<dbReference type="GeneTree" id="ENSGT01030000234823"/>
<evidence type="ECO:0000313" key="4">
    <source>
        <dbReference type="Proteomes" id="UP000265160"/>
    </source>
</evidence>